<sequence>MLSSLRETVGRASDVPAIVDDAFEGGCIYLLTEAYKRLHTNGYVRNWHENMFTAHLVVYMEQIRDDEDILLQIDPECYQYFQEILTGNQNPDHASRIDIRVKGGWVRRDVYYAMEAKILVENDWKTRRMSKLRKRYIETGVDNFVTGTYSQIVPKGCLIGYIVEGKPIHIQASINKWLLSKNRDSEILQDQHTVNDCQFCFRSSHARSSDQQSLHLYHVFLKFM</sequence>
<accession>A0A3B0VRS7</accession>
<name>A0A3B0VRS7_9ZZZZ</name>
<dbReference type="AlphaFoldDB" id="A0A3B0VRS7"/>
<evidence type="ECO:0000313" key="1">
    <source>
        <dbReference type="EMBL" id="VAW34174.1"/>
    </source>
</evidence>
<gene>
    <name evidence="1" type="ORF">MNBD_CHLOROFLEXI01-1277</name>
</gene>
<organism evidence="1">
    <name type="scientific">hydrothermal vent metagenome</name>
    <dbReference type="NCBI Taxonomy" id="652676"/>
    <lineage>
        <taxon>unclassified sequences</taxon>
        <taxon>metagenomes</taxon>
        <taxon>ecological metagenomes</taxon>
    </lineage>
</organism>
<reference evidence="1" key="1">
    <citation type="submission" date="2018-06" db="EMBL/GenBank/DDBJ databases">
        <authorList>
            <person name="Zhirakovskaya E."/>
        </authorList>
    </citation>
    <scope>NUCLEOTIDE SEQUENCE</scope>
</reference>
<proteinExistence type="predicted"/>
<dbReference type="EMBL" id="UOEU01000517">
    <property type="protein sequence ID" value="VAW34174.1"/>
    <property type="molecule type" value="Genomic_DNA"/>
</dbReference>
<protein>
    <submittedName>
        <fullName evidence="1">Uncharacterized protein</fullName>
    </submittedName>
</protein>